<comment type="caution">
    <text evidence="4">The sequence shown here is derived from an EMBL/GenBank/DDBJ whole genome shotgun (WGS) entry which is preliminary data.</text>
</comment>
<feature type="coiled-coil region" evidence="1">
    <location>
        <begin position="344"/>
        <end position="378"/>
    </location>
</feature>
<dbReference type="GO" id="GO:0019867">
    <property type="term" value="C:outer membrane"/>
    <property type="evidence" value="ECO:0007669"/>
    <property type="project" value="InterPro"/>
</dbReference>
<evidence type="ECO:0000313" key="5">
    <source>
        <dbReference type="Proteomes" id="UP000447545"/>
    </source>
</evidence>
<feature type="domain" description="Peptidase S74" evidence="3">
    <location>
        <begin position="261"/>
        <end position="358"/>
    </location>
</feature>
<dbReference type="Pfam" id="PF13884">
    <property type="entry name" value="Peptidase_S74"/>
    <property type="match status" value="1"/>
</dbReference>
<accession>A0A7K1GC60</accession>
<dbReference type="EMBL" id="WJYA01000002">
    <property type="protein sequence ID" value="MTE25449.1"/>
    <property type="molecule type" value="Genomic_DNA"/>
</dbReference>
<feature type="region of interest" description="Disordered" evidence="2">
    <location>
        <begin position="25"/>
        <end position="45"/>
    </location>
</feature>
<gene>
    <name evidence="4" type="ORF">F1003_00770</name>
</gene>
<dbReference type="Pfam" id="PF05658">
    <property type="entry name" value="YadA_head"/>
    <property type="match status" value="4"/>
</dbReference>
<dbReference type="Gene3D" id="1.10.10.10">
    <property type="entry name" value="Winged helix-like DNA-binding domain superfamily/Winged helix DNA-binding domain"/>
    <property type="match status" value="1"/>
</dbReference>
<dbReference type="RefSeq" id="WP_202913868.1">
    <property type="nucleotide sequence ID" value="NZ_WJYA01000002.1"/>
</dbReference>
<dbReference type="InterPro" id="IPR030392">
    <property type="entry name" value="S74_ICA"/>
</dbReference>
<dbReference type="AlphaFoldDB" id="A0A7K1GC60"/>
<evidence type="ECO:0000256" key="1">
    <source>
        <dbReference type="SAM" id="Coils"/>
    </source>
</evidence>
<evidence type="ECO:0000313" key="4">
    <source>
        <dbReference type="EMBL" id="MTE25449.1"/>
    </source>
</evidence>
<organism evidence="4 5">
    <name type="scientific">Winogradskyella ouciana</name>
    <dbReference type="NCBI Taxonomy" id="2608631"/>
    <lineage>
        <taxon>Bacteria</taxon>
        <taxon>Pseudomonadati</taxon>
        <taxon>Bacteroidota</taxon>
        <taxon>Flavobacteriia</taxon>
        <taxon>Flavobacteriales</taxon>
        <taxon>Flavobacteriaceae</taxon>
        <taxon>Winogradskyella</taxon>
    </lineage>
</organism>
<dbReference type="Gene3D" id="2.150.10.10">
    <property type="entry name" value="Serralysin-like metalloprotease, C-terminal"/>
    <property type="match status" value="2"/>
</dbReference>
<name>A0A7K1GC60_9FLAO</name>
<feature type="non-terminal residue" evidence="4">
    <location>
        <position position="1"/>
    </location>
</feature>
<reference evidence="4 5" key="1">
    <citation type="submission" date="2019-11" db="EMBL/GenBank/DDBJ databases">
        <title>Winogradskyella ouciana sp. nov., isolated from the hadal seawater of the Mariana Trench.</title>
        <authorList>
            <person name="Liu R."/>
        </authorList>
    </citation>
    <scope>NUCLEOTIDE SEQUENCE [LARGE SCALE GENOMIC DNA]</scope>
    <source>
        <strain evidence="4 5">ZXX205</strain>
    </source>
</reference>
<dbReference type="InterPro" id="IPR011049">
    <property type="entry name" value="Serralysin-like_metalloprot_C"/>
</dbReference>
<protein>
    <recommendedName>
        <fullName evidence="3">Peptidase S74 domain-containing protein</fullName>
    </recommendedName>
</protein>
<evidence type="ECO:0000259" key="3">
    <source>
        <dbReference type="PROSITE" id="PS51688"/>
    </source>
</evidence>
<evidence type="ECO:0000256" key="2">
    <source>
        <dbReference type="SAM" id="MobiDB-lite"/>
    </source>
</evidence>
<dbReference type="Proteomes" id="UP000447545">
    <property type="component" value="Unassembled WGS sequence"/>
</dbReference>
<dbReference type="CDD" id="cd14686">
    <property type="entry name" value="bZIP"/>
    <property type="match status" value="1"/>
</dbReference>
<keyword evidence="5" id="KW-1185">Reference proteome</keyword>
<sequence>QSLAGINSATSGTFAIALQGGNATEESSISIGPNSSSEAQEGIAIGSSSTVSSSATNGLALGSSNSVTAANGTAIGYNNTASGDGSFAFGQFATASGSGSVSFSGSNAAGSQSLAGINSATSGDFAIALQGGTASASSSVAIGNGSQSSGNNSVAIGLSTIASGDRSVAIGNDVRAYSFSETVFGFNEEVYTPASITISDEDDRLFVVANGDATPSIPNNNNAFTILKDGRTGIMRIPTTNILEVNGNASKTTAGDWLANSDRRLKKNINTFRETDALQKLLQMRGVTYEWDDNQTGNNRPEGQQYGFVAQELKEVFPENVSMDNQGFYQTAYGTYDALYVQSIKALNSKIENLEQENMELKAKLDELYEMVKAQYERE</sequence>
<dbReference type="CDD" id="cd12820">
    <property type="entry name" value="LbR_YadA-like"/>
    <property type="match status" value="1"/>
</dbReference>
<keyword evidence="1" id="KW-0175">Coiled coil</keyword>
<dbReference type="InterPro" id="IPR008640">
    <property type="entry name" value="Adhesin_Head_dom"/>
</dbReference>
<dbReference type="PROSITE" id="PS51688">
    <property type="entry name" value="ICA"/>
    <property type="match status" value="1"/>
</dbReference>
<dbReference type="SUPFAM" id="SSF101967">
    <property type="entry name" value="Adhesin YadA, collagen-binding domain"/>
    <property type="match status" value="2"/>
</dbReference>
<proteinExistence type="predicted"/>
<dbReference type="InterPro" id="IPR036388">
    <property type="entry name" value="WH-like_DNA-bd_sf"/>
</dbReference>